<dbReference type="EMBL" id="MDGQ01000005">
    <property type="protein sequence ID" value="OEK05604.1"/>
    <property type="molecule type" value="Genomic_DNA"/>
</dbReference>
<dbReference type="InterPro" id="IPR005116">
    <property type="entry name" value="Transp-assoc_OB_typ1"/>
</dbReference>
<dbReference type="InterPro" id="IPR004606">
    <property type="entry name" value="Mop_domain"/>
</dbReference>
<dbReference type="Proteomes" id="UP000095552">
    <property type="component" value="Unassembled WGS sequence"/>
</dbReference>
<comment type="caution">
    <text evidence="4">The sequence shown here is derived from an EMBL/GenBank/DDBJ whole genome shotgun (WGS) entry which is preliminary data.</text>
</comment>
<evidence type="ECO:0000259" key="3">
    <source>
        <dbReference type="PROSITE" id="PS51866"/>
    </source>
</evidence>
<dbReference type="Pfam" id="PF03459">
    <property type="entry name" value="TOBE"/>
    <property type="match status" value="1"/>
</dbReference>
<reference evidence="4 5" key="1">
    <citation type="submission" date="2016-08" db="EMBL/GenBank/DDBJ databases">
        <title>Draft genome of Fabibacter sp. strain SK-8.</title>
        <authorList>
            <person name="Wong S.-K."/>
            <person name="Hamasaki K."/>
            <person name="Yoshizawa S."/>
        </authorList>
    </citation>
    <scope>NUCLEOTIDE SEQUENCE [LARGE SCALE GENOMIC DNA]</scope>
    <source>
        <strain evidence="4 5">SK-8</strain>
    </source>
</reference>
<proteinExistence type="predicted"/>
<sequence length="74" mass="7862">MGLSQEQALSVENKLNGTVLSLETDELLARVVIQIDTALISSITTTSALKKLNLAKGTAVFAMIKSNEIMLSAI</sequence>
<evidence type="ECO:0000313" key="4">
    <source>
        <dbReference type="EMBL" id="OEK05604.1"/>
    </source>
</evidence>
<organism evidence="4 5">
    <name type="scientific">Roseivirga misakiensis</name>
    <dbReference type="NCBI Taxonomy" id="1563681"/>
    <lineage>
        <taxon>Bacteria</taxon>
        <taxon>Pseudomonadati</taxon>
        <taxon>Bacteroidota</taxon>
        <taxon>Cytophagia</taxon>
        <taxon>Cytophagales</taxon>
        <taxon>Roseivirgaceae</taxon>
        <taxon>Roseivirga</taxon>
    </lineage>
</organism>
<dbReference type="PROSITE" id="PS51866">
    <property type="entry name" value="MOP"/>
    <property type="match status" value="1"/>
</dbReference>
<dbReference type="AlphaFoldDB" id="A0A1E5T2K0"/>
<feature type="domain" description="Mop" evidence="3">
    <location>
        <begin position="8"/>
        <end position="73"/>
    </location>
</feature>
<evidence type="ECO:0000256" key="1">
    <source>
        <dbReference type="ARBA" id="ARBA00022505"/>
    </source>
</evidence>
<protein>
    <recommendedName>
        <fullName evidence="3">Mop domain-containing protein</fullName>
    </recommendedName>
</protein>
<keyword evidence="1 2" id="KW-0500">Molybdenum</keyword>
<dbReference type="GO" id="GO:0015689">
    <property type="term" value="P:molybdate ion transport"/>
    <property type="evidence" value="ECO:0007669"/>
    <property type="project" value="InterPro"/>
</dbReference>
<evidence type="ECO:0000313" key="5">
    <source>
        <dbReference type="Proteomes" id="UP000095552"/>
    </source>
</evidence>
<gene>
    <name evidence="4" type="ORF">BFP71_15130</name>
</gene>
<name>A0A1E5T2K0_9BACT</name>
<dbReference type="InterPro" id="IPR008995">
    <property type="entry name" value="Mo/tungstate-bd_C_term_dom"/>
</dbReference>
<keyword evidence="5" id="KW-1185">Reference proteome</keyword>
<evidence type="ECO:0000256" key="2">
    <source>
        <dbReference type="PROSITE-ProRule" id="PRU01213"/>
    </source>
</evidence>
<dbReference type="STRING" id="1563681.BFP71_15130"/>
<dbReference type="Gene3D" id="2.40.50.100">
    <property type="match status" value="1"/>
</dbReference>
<dbReference type="SUPFAM" id="SSF50331">
    <property type="entry name" value="MOP-like"/>
    <property type="match status" value="1"/>
</dbReference>
<accession>A0A1E5T2K0</accession>